<dbReference type="InterPro" id="IPR017938">
    <property type="entry name" value="Riboflavin_synthase-like_b-brl"/>
</dbReference>
<evidence type="ECO:0000256" key="8">
    <source>
        <dbReference type="ARBA" id="ARBA00022989"/>
    </source>
</evidence>
<dbReference type="InterPro" id="IPR051410">
    <property type="entry name" value="Ferric/Cupric_Reductase"/>
</dbReference>
<dbReference type="HOGENOM" id="CLU_017408_1_0_1"/>
<keyword evidence="8 14" id="KW-1133">Transmembrane helix</keyword>
<gene>
    <name evidence="16" type="ORF">PHLGIDRAFT_96160</name>
</gene>
<keyword evidence="5" id="KW-1003">Cell membrane</keyword>
<dbReference type="InterPro" id="IPR017927">
    <property type="entry name" value="FAD-bd_FR_type"/>
</dbReference>
<evidence type="ECO:0000256" key="7">
    <source>
        <dbReference type="ARBA" id="ARBA00022982"/>
    </source>
</evidence>
<keyword evidence="17" id="KW-1185">Reference proteome</keyword>
<dbReference type="InterPro" id="IPR013121">
    <property type="entry name" value="Fe_red_NAD-bd_6"/>
</dbReference>
<evidence type="ECO:0000256" key="6">
    <source>
        <dbReference type="ARBA" id="ARBA00022692"/>
    </source>
</evidence>
<keyword evidence="12" id="KW-0325">Glycoprotein</keyword>
<feature type="transmembrane region" description="Helical" evidence="14">
    <location>
        <begin position="177"/>
        <end position="193"/>
    </location>
</feature>
<dbReference type="SFLD" id="SFLDS00052">
    <property type="entry name" value="Ferric_Reductase_Domain"/>
    <property type="match status" value="1"/>
</dbReference>
<evidence type="ECO:0000256" key="9">
    <source>
        <dbReference type="ARBA" id="ARBA00023002"/>
    </source>
</evidence>
<feature type="domain" description="FAD-binding FR-type" evidence="15">
    <location>
        <begin position="215"/>
        <end position="344"/>
    </location>
</feature>
<keyword evidence="11 14" id="KW-0472">Membrane</keyword>
<evidence type="ECO:0000256" key="4">
    <source>
        <dbReference type="ARBA" id="ARBA00022448"/>
    </source>
</evidence>
<dbReference type="SUPFAM" id="SSF63380">
    <property type="entry name" value="Riboflavin synthase domain-like"/>
    <property type="match status" value="1"/>
</dbReference>
<keyword evidence="7" id="KW-0249">Electron transport</keyword>
<protein>
    <recommendedName>
        <fullName evidence="3">ferric-chelate reductase (NADPH)</fullName>
        <ecNumber evidence="3">1.16.1.9</ecNumber>
    </recommendedName>
</protein>
<feature type="transmembrane region" description="Helical" evidence="14">
    <location>
        <begin position="32"/>
        <end position="52"/>
    </location>
</feature>
<dbReference type="AlphaFoldDB" id="A0A0C3S387"/>
<dbReference type="CDD" id="cd06186">
    <property type="entry name" value="NOX_Duox_like_FAD_NADP"/>
    <property type="match status" value="1"/>
</dbReference>
<keyword evidence="9" id="KW-0560">Oxidoreductase</keyword>
<dbReference type="GO" id="GO:0006826">
    <property type="term" value="P:iron ion transport"/>
    <property type="evidence" value="ECO:0007669"/>
    <property type="project" value="TreeGrafter"/>
</dbReference>
<dbReference type="EMBL" id="KN840687">
    <property type="protein sequence ID" value="KIP02275.1"/>
    <property type="molecule type" value="Genomic_DNA"/>
</dbReference>
<dbReference type="PROSITE" id="PS51384">
    <property type="entry name" value="FAD_FR"/>
    <property type="match status" value="1"/>
</dbReference>
<feature type="transmembrane region" description="Helical" evidence="14">
    <location>
        <begin position="106"/>
        <end position="124"/>
    </location>
</feature>
<reference evidence="16 17" key="1">
    <citation type="journal article" date="2014" name="PLoS Genet.">
        <title>Analysis of the Phlebiopsis gigantea genome, transcriptome and secretome provides insight into its pioneer colonization strategies of wood.</title>
        <authorList>
            <person name="Hori C."/>
            <person name="Ishida T."/>
            <person name="Igarashi K."/>
            <person name="Samejima M."/>
            <person name="Suzuki H."/>
            <person name="Master E."/>
            <person name="Ferreira P."/>
            <person name="Ruiz-Duenas F.J."/>
            <person name="Held B."/>
            <person name="Canessa P."/>
            <person name="Larrondo L.F."/>
            <person name="Schmoll M."/>
            <person name="Druzhinina I.S."/>
            <person name="Kubicek C.P."/>
            <person name="Gaskell J.A."/>
            <person name="Kersten P."/>
            <person name="St John F."/>
            <person name="Glasner J."/>
            <person name="Sabat G."/>
            <person name="Splinter BonDurant S."/>
            <person name="Syed K."/>
            <person name="Yadav J."/>
            <person name="Mgbeahuruike A.C."/>
            <person name="Kovalchuk A."/>
            <person name="Asiegbu F.O."/>
            <person name="Lackner G."/>
            <person name="Hoffmeister D."/>
            <person name="Rencoret J."/>
            <person name="Gutierrez A."/>
            <person name="Sun H."/>
            <person name="Lindquist E."/>
            <person name="Barry K."/>
            <person name="Riley R."/>
            <person name="Grigoriev I.V."/>
            <person name="Henrissat B."/>
            <person name="Kues U."/>
            <person name="Berka R.M."/>
            <person name="Martinez A.T."/>
            <person name="Covert S.F."/>
            <person name="Blanchette R.A."/>
            <person name="Cullen D."/>
        </authorList>
    </citation>
    <scope>NUCLEOTIDE SEQUENCE [LARGE SCALE GENOMIC DNA]</scope>
    <source>
        <strain evidence="16 17">11061_1 CR5-6</strain>
    </source>
</reference>
<dbReference type="GO" id="GO:0005886">
    <property type="term" value="C:plasma membrane"/>
    <property type="evidence" value="ECO:0007669"/>
    <property type="project" value="UniProtKB-SubCell"/>
</dbReference>
<dbReference type="Pfam" id="PF08030">
    <property type="entry name" value="NAD_binding_6"/>
    <property type="match status" value="1"/>
</dbReference>
<dbReference type="GO" id="GO:0006879">
    <property type="term" value="P:intracellular iron ion homeostasis"/>
    <property type="evidence" value="ECO:0007669"/>
    <property type="project" value="TreeGrafter"/>
</dbReference>
<keyword evidence="4" id="KW-0813">Transport</keyword>
<dbReference type="SUPFAM" id="SSF52343">
    <property type="entry name" value="Ferredoxin reductase-like, C-terminal NADP-linked domain"/>
    <property type="match status" value="1"/>
</dbReference>
<feature type="transmembrane region" description="Helical" evidence="14">
    <location>
        <begin position="144"/>
        <end position="165"/>
    </location>
</feature>
<comment type="subcellular location">
    <subcellularLocation>
        <location evidence="1">Cell membrane</location>
        <topology evidence="1">Multi-pass membrane protein</topology>
    </subcellularLocation>
</comment>
<keyword evidence="6 14" id="KW-0812">Transmembrane</keyword>
<evidence type="ECO:0000256" key="11">
    <source>
        <dbReference type="ARBA" id="ARBA00023136"/>
    </source>
</evidence>
<dbReference type="GO" id="GO:0052851">
    <property type="term" value="F:ferric-chelate reductase (NADPH) activity"/>
    <property type="evidence" value="ECO:0007669"/>
    <property type="project" value="UniProtKB-EC"/>
</dbReference>
<dbReference type="InterPro" id="IPR039261">
    <property type="entry name" value="FNR_nucleotide-bd"/>
</dbReference>
<evidence type="ECO:0000313" key="17">
    <source>
        <dbReference type="Proteomes" id="UP000053257"/>
    </source>
</evidence>
<dbReference type="OrthoDB" id="17725at2759"/>
<evidence type="ECO:0000256" key="13">
    <source>
        <dbReference type="ARBA" id="ARBA00048483"/>
    </source>
</evidence>
<dbReference type="Pfam" id="PF08022">
    <property type="entry name" value="FAD_binding_8"/>
    <property type="match status" value="1"/>
</dbReference>
<evidence type="ECO:0000313" key="16">
    <source>
        <dbReference type="EMBL" id="KIP02275.1"/>
    </source>
</evidence>
<dbReference type="GO" id="GO:0015677">
    <property type="term" value="P:copper ion import"/>
    <property type="evidence" value="ECO:0007669"/>
    <property type="project" value="TreeGrafter"/>
</dbReference>
<organism evidence="16 17">
    <name type="scientific">Phlebiopsis gigantea (strain 11061_1 CR5-6)</name>
    <name type="common">White-rot fungus</name>
    <name type="synonym">Peniophora gigantea</name>
    <dbReference type="NCBI Taxonomy" id="745531"/>
    <lineage>
        <taxon>Eukaryota</taxon>
        <taxon>Fungi</taxon>
        <taxon>Dikarya</taxon>
        <taxon>Basidiomycota</taxon>
        <taxon>Agaricomycotina</taxon>
        <taxon>Agaricomycetes</taxon>
        <taxon>Polyporales</taxon>
        <taxon>Phanerochaetaceae</taxon>
        <taxon>Phlebiopsis</taxon>
    </lineage>
</organism>
<dbReference type="EC" id="1.16.1.9" evidence="3"/>
<evidence type="ECO:0000256" key="2">
    <source>
        <dbReference type="ARBA" id="ARBA00006278"/>
    </source>
</evidence>
<evidence type="ECO:0000256" key="14">
    <source>
        <dbReference type="SAM" id="Phobius"/>
    </source>
</evidence>
<dbReference type="Pfam" id="PF01794">
    <property type="entry name" value="Ferric_reduct"/>
    <property type="match status" value="1"/>
</dbReference>
<sequence>MKKLDLPVHMPSWTTMLPSLSWVTRISVRPGLSLGGASIMIAYFVTLCYAGVWESNIFSDPLRMGWVAISQLPVVIVLATKNNPVGILIGACYTRLNYLHRFSGRLMVIAVNIHALGYFYSWSLPNTASGTTPPTFNHQLFKPTHLTGFVALIAADVMFVTSLSWMRQRFHGTFKTLHVLGMIVFLIGCYLHAPQATAYLLIAVGIYLFDRLVRLLKTRYTTARVTALSELGMTRVEVLGTNAGWRAGQHVRVRVLERELGGPTGLGMLECHPFTICSVSESPSGENLTLMCKKTGMWTNKLFELARGMEYGSVSSDGSRAEKGSAPRDVRLLIEGPYGGPNHTIYSSFSGALVVAGGSGITYALGVVQDLLQKDRDGRSRLKCIELVWSVQDPSAILPLLHHFSFLLAQSNSKLYYTSLQISVSYTRCFANPPPHVVKVLQHLPAGLRVSPGRPKLQNILNSVVDRACALFHRGLEDDGRRAKPAGRSADSKRAGSRPAGVFVTVCGPQSMAEDLRRVVRSVDPDRRKRAGGVEMFDEVFGG</sequence>
<comment type="catalytic activity">
    <reaction evidence="13">
        <text>2 a Fe(II)-siderophore + NADP(+) + H(+) = 2 a Fe(III)-siderophore + NADPH</text>
        <dbReference type="Rhea" id="RHEA:28795"/>
        <dbReference type="Rhea" id="RHEA-COMP:11342"/>
        <dbReference type="Rhea" id="RHEA-COMP:11344"/>
        <dbReference type="ChEBI" id="CHEBI:15378"/>
        <dbReference type="ChEBI" id="CHEBI:29033"/>
        <dbReference type="ChEBI" id="CHEBI:29034"/>
        <dbReference type="ChEBI" id="CHEBI:57783"/>
        <dbReference type="ChEBI" id="CHEBI:58349"/>
        <dbReference type="EC" id="1.16.1.9"/>
    </reaction>
</comment>
<dbReference type="SFLD" id="SFLDG01168">
    <property type="entry name" value="Ferric_reductase_subgroup_(FRE"/>
    <property type="match status" value="1"/>
</dbReference>
<evidence type="ECO:0000256" key="12">
    <source>
        <dbReference type="ARBA" id="ARBA00023180"/>
    </source>
</evidence>
<dbReference type="Gene3D" id="3.40.50.80">
    <property type="entry name" value="Nucleotide-binding domain of ferredoxin-NADP reductase (FNR) module"/>
    <property type="match status" value="1"/>
</dbReference>
<evidence type="ECO:0000259" key="15">
    <source>
        <dbReference type="PROSITE" id="PS51384"/>
    </source>
</evidence>
<evidence type="ECO:0000256" key="1">
    <source>
        <dbReference type="ARBA" id="ARBA00004651"/>
    </source>
</evidence>
<name>A0A0C3S387_PHLG1</name>
<proteinExistence type="inferred from homology"/>
<accession>A0A0C3S387</accession>
<evidence type="ECO:0000256" key="3">
    <source>
        <dbReference type="ARBA" id="ARBA00012668"/>
    </source>
</evidence>
<dbReference type="Proteomes" id="UP000053257">
    <property type="component" value="Unassembled WGS sequence"/>
</dbReference>
<evidence type="ECO:0000256" key="10">
    <source>
        <dbReference type="ARBA" id="ARBA00023065"/>
    </source>
</evidence>
<comment type="similarity">
    <text evidence="2">Belongs to the ferric reductase (FRE) family.</text>
</comment>
<dbReference type="PANTHER" id="PTHR32361">
    <property type="entry name" value="FERRIC/CUPRIC REDUCTASE TRANSMEMBRANE COMPONENT"/>
    <property type="match status" value="1"/>
</dbReference>
<evidence type="ECO:0000256" key="5">
    <source>
        <dbReference type="ARBA" id="ARBA00022475"/>
    </source>
</evidence>
<keyword evidence="10" id="KW-0406">Ion transport</keyword>
<dbReference type="InterPro" id="IPR013112">
    <property type="entry name" value="FAD-bd_8"/>
</dbReference>
<dbReference type="InterPro" id="IPR013130">
    <property type="entry name" value="Fe3_Rdtase_TM_dom"/>
</dbReference>
<dbReference type="STRING" id="745531.A0A0C3S387"/>
<feature type="transmembrane region" description="Helical" evidence="14">
    <location>
        <begin position="72"/>
        <end position="94"/>
    </location>
</feature>
<dbReference type="PANTHER" id="PTHR32361:SF9">
    <property type="entry name" value="FERRIC REDUCTASE TRANSMEMBRANE COMPONENT 3-RELATED"/>
    <property type="match status" value="1"/>
</dbReference>